<dbReference type="Gene3D" id="3.50.50.60">
    <property type="entry name" value="FAD/NAD(P)-binding domain"/>
    <property type="match status" value="1"/>
</dbReference>
<dbReference type="InterPro" id="IPR036188">
    <property type="entry name" value="FAD/NAD-bd_sf"/>
</dbReference>
<gene>
    <name evidence="2" type="ORF">C8A00DRAFT_47491</name>
</gene>
<evidence type="ECO:0000313" key="2">
    <source>
        <dbReference type="EMBL" id="KAK4148738.1"/>
    </source>
</evidence>
<keyword evidence="3" id="KW-1185">Reference proteome</keyword>
<comment type="caution">
    <text evidence="2">The sequence shown here is derived from an EMBL/GenBank/DDBJ whole genome shotgun (WGS) entry which is preliminary data.</text>
</comment>
<dbReference type="PANTHER" id="PTHR38688">
    <property type="entry name" value="PYR_REDOX_2 DOMAIN-CONTAINING PROTEIN"/>
    <property type="match status" value="1"/>
</dbReference>
<evidence type="ECO:0000256" key="1">
    <source>
        <dbReference type="SAM" id="MobiDB-lite"/>
    </source>
</evidence>
<dbReference type="EMBL" id="MU857270">
    <property type="protein sequence ID" value="KAK4148738.1"/>
    <property type="molecule type" value="Genomic_DNA"/>
</dbReference>
<name>A0AAN6VC51_9PEZI</name>
<proteinExistence type="predicted"/>
<accession>A0AAN6VC51</accession>
<reference evidence="2" key="2">
    <citation type="submission" date="2023-05" db="EMBL/GenBank/DDBJ databases">
        <authorList>
            <consortium name="Lawrence Berkeley National Laboratory"/>
            <person name="Steindorff A."/>
            <person name="Hensen N."/>
            <person name="Bonometti L."/>
            <person name="Westerberg I."/>
            <person name="Brannstrom I.O."/>
            <person name="Guillou S."/>
            <person name="Cros-Aarteil S."/>
            <person name="Calhoun S."/>
            <person name="Haridas S."/>
            <person name="Kuo A."/>
            <person name="Mondo S."/>
            <person name="Pangilinan J."/>
            <person name="Riley R."/>
            <person name="Labutti K."/>
            <person name="Andreopoulos B."/>
            <person name="Lipzen A."/>
            <person name="Chen C."/>
            <person name="Yanf M."/>
            <person name="Daum C."/>
            <person name="Ng V."/>
            <person name="Clum A."/>
            <person name="Ohm R."/>
            <person name="Martin F."/>
            <person name="Silar P."/>
            <person name="Natvig D."/>
            <person name="Lalanne C."/>
            <person name="Gautier V."/>
            <person name="Ament-Velasquez S.L."/>
            <person name="Kruys A."/>
            <person name="Hutchinson M.I."/>
            <person name="Powell A.J."/>
            <person name="Barry K."/>
            <person name="Miller A.N."/>
            <person name="Grigoriev I.V."/>
            <person name="Debuchy R."/>
            <person name="Gladieux P."/>
            <person name="Thoren M.H."/>
            <person name="Johannesson H."/>
        </authorList>
    </citation>
    <scope>NUCLEOTIDE SEQUENCE</scope>
    <source>
        <strain evidence="2">CBS 538.74</strain>
    </source>
</reference>
<dbReference type="Proteomes" id="UP001302745">
    <property type="component" value="Unassembled WGS sequence"/>
</dbReference>
<dbReference type="AlphaFoldDB" id="A0AAN6VC51"/>
<reference evidence="2" key="1">
    <citation type="journal article" date="2023" name="Mol. Phylogenet. Evol.">
        <title>Genome-scale phylogeny and comparative genomics of the fungal order Sordariales.</title>
        <authorList>
            <person name="Hensen N."/>
            <person name="Bonometti L."/>
            <person name="Westerberg I."/>
            <person name="Brannstrom I.O."/>
            <person name="Guillou S."/>
            <person name="Cros-Aarteil S."/>
            <person name="Calhoun S."/>
            <person name="Haridas S."/>
            <person name="Kuo A."/>
            <person name="Mondo S."/>
            <person name="Pangilinan J."/>
            <person name="Riley R."/>
            <person name="LaButti K."/>
            <person name="Andreopoulos B."/>
            <person name="Lipzen A."/>
            <person name="Chen C."/>
            <person name="Yan M."/>
            <person name="Daum C."/>
            <person name="Ng V."/>
            <person name="Clum A."/>
            <person name="Steindorff A."/>
            <person name="Ohm R.A."/>
            <person name="Martin F."/>
            <person name="Silar P."/>
            <person name="Natvig D.O."/>
            <person name="Lalanne C."/>
            <person name="Gautier V."/>
            <person name="Ament-Velasquez S.L."/>
            <person name="Kruys A."/>
            <person name="Hutchinson M.I."/>
            <person name="Powell A.J."/>
            <person name="Barry K."/>
            <person name="Miller A.N."/>
            <person name="Grigoriev I.V."/>
            <person name="Debuchy R."/>
            <person name="Gladieux P."/>
            <person name="Hiltunen Thoren M."/>
            <person name="Johannesson H."/>
        </authorList>
    </citation>
    <scope>NUCLEOTIDE SEQUENCE</scope>
    <source>
        <strain evidence="2">CBS 538.74</strain>
    </source>
</reference>
<evidence type="ECO:0000313" key="3">
    <source>
        <dbReference type="Proteomes" id="UP001302745"/>
    </source>
</evidence>
<dbReference type="PANTHER" id="PTHR38688:SF1">
    <property type="entry name" value="FAD_NAD(P)-BINDING DOMAIN-CONTAINING PROTEIN"/>
    <property type="match status" value="1"/>
</dbReference>
<feature type="region of interest" description="Disordered" evidence="1">
    <location>
        <begin position="332"/>
        <end position="361"/>
    </location>
</feature>
<organism evidence="2 3">
    <name type="scientific">Chaetomidium leptoderma</name>
    <dbReference type="NCBI Taxonomy" id="669021"/>
    <lineage>
        <taxon>Eukaryota</taxon>
        <taxon>Fungi</taxon>
        <taxon>Dikarya</taxon>
        <taxon>Ascomycota</taxon>
        <taxon>Pezizomycotina</taxon>
        <taxon>Sordariomycetes</taxon>
        <taxon>Sordariomycetidae</taxon>
        <taxon>Sordariales</taxon>
        <taxon>Chaetomiaceae</taxon>
        <taxon>Chaetomidium</taxon>
    </lineage>
</organism>
<dbReference type="SUPFAM" id="SSF51905">
    <property type="entry name" value="FAD/NAD(P)-binding domain"/>
    <property type="match status" value="1"/>
</dbReference>
<dbReference type="InterPro" id="IPR053275">
    <property type="entry name" value="Agnestin_monoxygenase"/>
</dbReference>
<feature type="compositionally biased region" description="Basic and acidic residues" evidence="1">
    <location>
        <begin position="346"/>
        <end position="361"/>
    </location>
</feature>
<sequence length="527" mass="57916">MHPLTRRCCSHFGSGSLPIFRALTRHRVSRGSLNNLLYAPLPSWFARRNHDAPSESQHADAVVIGAGPAGIAVVGNLLESAPRAKVVWIDRSFEGGSIGQYYREIPSYSPAGDFLAYARALRTFRDICDAAPKPNAITALQGFDPELTCPLTHAADMLKLVSDGLAQHGRVNTVLGIVTQVVRSSKTKQWKVTLLPPSIGHTQPPQTYTTPMVVYCTGTRPHTNKLPSPGIPRLSLDTGLAPSRLAKLLPADGKKRTVAVIGDGHSAVLALRNLVRLAAAAAGSHPPLLRIRWFTRRRALRYVEDGREWGQLVNEYDGLTGEAARFARSQLEGEKLGPPHLPPPLREGEGNGEEGKGKKRSDAARYITRFVLPEVDVGRLKGAAAERVREAAEREAMKGDLEGVDFVLQAVGFVRARLPETRPGLTASDGPIGKPKRLVFNGLMGSFFPDSTSMDRVMGLFGAGSAFPEQVLTSEGWRAPAVGVWRFMQFAQRIVPRWVEGTRTGGFKRRVDRDRRVEERKKYHQWF</sequence>
<protein>
    <submittedName>
        <fullName evidence="2">Pyridine nucleotide-disulfide oxidoreductase-domain-containing protein</fullName>
    </submittedName>
</protein>